<dbReference type="Gene3D" id="3.30.565.10">
    <property type="entry name" value="Histidine kinase-like ATPase, C-terminal domain"/>
    <property type="match status" value="1"/>
</dbReference>
<keyword evidence="6" id="KW-0808">Transferase</keyword>
<feature type="transmembrane region" description="Helical" evidence="14">
    <location>
        <begin position="79"/>
        <end position="103"/>
    </location>
</feature>
<dbReference type="Gene3D" id="1.10.287.130">
    <property type="match status" value="1"/>
</dbReference>
<dbReference type="RefSeq" id="WP_094366388.1">
    <property type="nucleotide sequence ID" value="NZ_NOJY02000006.1"/>
</dbReference>
<dbReference type="SMART" id="SM00388">
    <property type="entry name" value="HisKA"/>
    <property type="match status" value="1"/>
</dbReference>
<dbReference type="OrthoDB" id="84942at2"/>
<dbReference type="SMART" id="SM00387">
    <property type="entry name" value="HATPase_c"/>
    <property type="match status" value="1"/>
</dbReference>
<keyword evidence="12" id="KW-0902">Two-component regulatory system</keyword>
<proteinExistence type="predicted"/>
<keyword evidence="18" id="KW-1185">Reference proteome</keyword>
<accession>A0A371J6U2</accession>
<evidence type="ECO:0000313" key="18">
    <source>
        <dbReference type="Proteomes" id="UP000215694"/>
    </source>
</evidence>
<dbReference type="GO" id="GO:0005886">
    <property type="term" value="C:plasma membrane"/>
    <property type="evidence" value="ECO:0007669"/>
    <property type="project" value="UniProtKB-SubCell"/>
</dbReference>
<dbReference type="PANTHER" id="PTHR45528:SF1">
    <property type="entry name" value="SENSOR HISTIDINE KINASE CPXA"/>
    <property type="match status" value="1"/>
</dbReference>
<evidence type="ECO:0000256" key="7">
    <source>
        <dbReference type="ARBA" id="ARBA00022692"/>
    </source>
</evidence>
<keyword evidence="11 14" id="KW-1133">Transmembrane helix</keyword>
<evidence type="ECO:0000256" key="5">
    <source>
        <dbReference type="ARBA" id="ARBA00022553"/>
    </source>
</evidence>
<evidence type="ECO:0000256" key="1">
    <source>
        <dbReference type="ARBA" id="ARBA00000085"/>
    </source>
</evidence>
<name>A0A371J6U2_9FIRM</name>
<dbReference type="Pfam" id="PF02518">
    <property type="entry name" value="HATPase_c"/>
    <property type="match status" value="1"/>
</dbReference>
<evidence type="ECO:0000256" key="13">
    <source>
        <dbReference type="ARBA" id="ARBA00023136"/>
    </source>
</evidence>
<evidence type="ECO:0000256" key="10">
    <source>
        <dbReference type="ARBA" id="ARBA00022840"/>
    </source>
</evidence>
<dbReference type="CDD" id="cd00082">
    <property type="entry name" value="HisKA"/>
    <property type="match status" value="1"/>
</dbReference>
<evidence type="ECO:0000256" key="2">
    <source>
        <dbReference type="ARBA" id="ARBA00004651"/>
    </source>
</evidence>
<feature type="transmembrane region" description="Helical" evidence="14">
    <location>
        <begin position="24"/>
        <end position="45"/>
    </location>
</feature>
<dbReference type="InterPro" id="IPR003661">
    <property type="entry name" value="HisK_dim/P_dom"/>
</dbReference>
<organism evidence="17 18">
    <name type="scientific">Romboutsia weinsteinii</name>
    <dbReference type="NCBI Taxonomy" id="2020949"/>
    <lineage>
        <taxon>Bacteria</taxon>
        <taxon>Bacillati</taxon>
        <taxon>Bacillota</taxon>
        <taxon>Clostridia</taxon>
        <taxon>Peptostreptococcales</taxon>
        <taxon>Peptostreptococcaceae</taxon>
        <taxon>Romboutsia</taxon>
    </lineage>
</organism>
<protein>
    <recommendedName>
        <fullName evidence="3">histidine kinase</fullName>
        <ecNumber evidence="3">2.7.13.3</ecNumber>
    </recommendedName>
</protein>
<feature type="domain" description="HAMP" evidence="16">
    <location>
        <begin position="110"/>
        <end position="162"/>
    </location>
</feature>
<dbReference type="AlphaFoldDB" id="A0A371J6U2"/>
<dbReference type="InterPro" id="IPR004358">
    <property type="entry name" value="Sig_transdc_His_kin-like_C"/>
</dbReference>
<dbReference type="EC" id="2.7.13.3" evidence="3"/>
<gene>
    <name evidence="17" type="ORF">CHL78_004755</name>
</gene>
<keyword evidence="10" id="KW-0067">ATP-binding</keyword>
<evidence type="ECO:0000256" key="11">
    <source>
        <dbReference type="ARBA" id="ARBA00022989"/>
    </source>
</evidence>
<evidence type="ECO:0000256" key="12">
    <source>
        <dbReference type="ARBA" id="ARBA00023012"/>
    </source>
</evidence>
<dbReference type="InterPro" id="IPR036097">
    <property type="entry name" value="HisK_dim/P_sf"/>
</dbReference>
<keyword evidence="9 17" id="KW-0418">Kinase</keyword>
<keyword evidence="7 14" id="KW-0812">Transmembrane</keyword>
<evidence type="ECO:0000256" key="4">
    <source>
        <dbReference type="ARBA" id="ARBA00022475"/>
    </source>
</evidence>
<dbReference type="PANTHER" id="PTHR45528">
    <property type="entry name" value="SENSOR HISTIDINE KINASE CPXA"/>
    <property type="match status" value="1"/>
</dbReference>
<keyword evidence="4" id="KW-1003">Cell membrane</keyword>
<evidence type="ECO:0000313" key="17">
    <source>
        <dbReference type="EMBL" id="RDY28500.1"/>
    </source>
</evidence>
<evidence type="ECO:0000256" key="14">
    <source>
        <dbReference type="SAM" id="Phobius"/>
    </source>
</evidence>
<dbReference type="SMART" id="SM00304">
    <property type="entry name" value="HAMP"/>
    <property type="match status" value="1"/>
</dbReference>
<evidence type="ECO:0000256" key="8">
    <source>
        <dbReference type="ARBA" id="ARBA00022741"/>
    </source>
</evidence>
<dbReference type="InterPro" id="IPR003660">
    <property type="entry name" value="HAMP_dom"/>
</dbReference>
<dbReference type="InterPro" id="IPR005467">
    <property type="entry name" value="His_kinase_dom"/>
</dbReference>
<comment type="caution">
    <text evidence="17">The sequence shown here is derived from an EMBL/GenBank/DDBJ whole genome shotgun (WGS) entry which is preliminary data.</text>
</comment>
<feature type="domain" description="Histidine kinase" evidence="15">
    <location>
        <begin position="177"/>
        <end position="391"/>
    </location>
</feature>
<dbReference type="PRINTS" id="PR00344">
    <property type="entry name" value="BCTRLSENSOR"/>
</dbReference>
<keyword evidence="13 14" id="KW-0472">Membrane</keyword>
<dbReference type="SUPFAM" id="SSF158472">
    <property type="entry name" value="HAMP domain-like"/>
    <property type="match status" value="1"/>
</dbReference>
<dbReference type="InterPro" id="IPR003594">
    <property type="entry name" value="HATPase_dom"/>
</dbReference>
<dbReference type="GO" id="GO:0000155">
    <property type="term" value="F:phosphorelay sensor kinase activity"/>
    <property type="evidence" value="ECO:0007669"/>
    <property type="project" value="InterPro"/>
</dbReference>
<evidence type="ECO:0000259" key="15">
    <source>
        <dbReference type="PROSITE" id="PS50109"/>
    </source>
</evidence>
<evidence type="ECO:0000256" key="3">
    <source>
        <dbReference type="ARBA" id="ARBA00012438"/>
    </source>
</evidence>
<dbReference type="EMBL" id="NOJY02000006">
    <property type="protein sequence ID" value="RDY28500.1"/>
    <property type="molecule type" value="Genomic_DNA"/>
</dbReference>
<reference evidence="17 18" key="1">
    <citation type="journal article" date="2017" name="Genome Announc.">
        <title>Draft Genome Sequence of Romboutsia weinsteinii sp. nov. Strain CCRI-19649(T) Isolated from Surface Water.</title>
        <authorList>
            <person name="Maheux A.F."/>
            <person name="Boudreau D.K."/>
            <person name="Berube E."/>
            <person name="Boissinot M."/>
            <person name="Cantin P."/>
            <person name="Raymond F."/>
            <person name="Corbeil J."/>
            <person name="Omar R.F."/>
            <person name="Bergeron M.G."/>
        </authorList>
    </citation>
    <scope>NUCLEOTIDE SEQUENCE [LARGE SCALE GENOMIC DNA]</scope>
    <source>
        <strain evidence="17 18">CCRI-19649</strain>
    </source>
</reference>
<dbReference type="SUPFAM" id="SSF55874">
    <property type="entry name" value="ATPase domain of HSP90 chaperone/DNA topoisomerase II/histidine kinase"/>
    <property type="match status" value="1"/>
</dbReference>
<evidence type="ECO:0000256" key="6">
    <source>
        <dbReference type="ARBA" id="ARBA00022679"/>
    </source>
</evidence>
<comment type="catalytic activity">
    <reaction evidence="1">
        <text>ATP + protein L-histidine = ADP + protein N-phospho-L-histidine.</text>
        <dbReference type="EC" id="2.7.13.3"/>
    </reaction>
</comment>
<sequence length="395" mass="45225">MDWIDEQLLKLKDKIKAESLRKVMSLYIFIAIIAVIILYILTAVFCQGWKGLVYTKYSIDINSYIPIEELVELELIDKVILYGANIIKVYSIVIYSIIAIIVTSNMFYKNKIKIPIEILKEEAKHISRNDLSFSCIYNSKDELGEICEAFDKMRVQLINNNENIWSLMEGQRQLNSAFAHDIRTPLTVIGGYTDMLVKYYPQGKITEEKLLENLTLIQSQLTRLKNFSETMKDIQDIGAMEIKPKLKEFNLLEKKIEEIVNGIRASDNIEINIYNKLKEDKGYFDESIILQVVDNLLSNALSFTKNKIDIILEWEHDVIYIYIRDNGDGFSKKEIYSASNPYYSSRAGVDGHFGIGLTICKSLCEKHGGKFTLNNSTSGGAIVCASFFSNGQSRW</sequence>
<keyword evidence="5" id="KW-0597">Phosphoprotein</keyword>
<evidence type="ECO:0000256" key="9">
    <source>
        <dbReference type="ARBA" id="ARBA00022777"/>
    </source>
</evidence>
<dbReference type="Pfam" id="PF00512">
    <property type="entry name" value="HisKA"/>
    <property type="match status" value="1"/>
</dbReference>
<dbReference type="InterPro" id="IPR050398">
    <property type="entry name" value="HssS/ArlS-like"/>
</dbReference>
<dbReference type="CDD" id="cd06225">
    <property type="entry name" value="HAMP"/>
    <property type="match status" value="1"/>
</dbReference>
<comment type="subcellular location">
    <subcellularLocation>
        <location evidence="2">Cell membrane</location>
        <topology evidence="2">Multi-pass membrane protein</topology>
    </subcellularLocation>
</comment>
<dbReference type="Proteomes" id="UP000215694">
    <property type="component" value="Unassembled WGS sequence"/>
</dbReference>
<dbReference type="PROSITE" id="PS50885">
    <property type="entry name" value="HAMP"/>
    <property type="match status" value="1"/>
</dbReference>
<evidence type="ECO:0000259" key="16">
    <source>
        <dbReference type="PROSITE" id="PS50885"/>
    </source>
</evidence>
<dbReference type="GO" id="GO:0005524">
    <property type="term" value="F:ATP binding"/>
    <property type="evidence" value="ECO:0007669"/>
    <property type="project" value="UniProtKB-KW"/>
</dbReference>
<keyword evidence="8" id="KW-0547">Nucleotide-binding</keyword>
<dbReference type="InterPro" id="IPR036890">
    <property type="entry name" value="HATPase_C_sf"/>
</dbReference>
<dbReference type="SUPFAM" id="SSF47384">
    <property type="entry name" value="Homodimeric domain of signal transducing histidine kinase"/>
    <property type="match status" value="1"/>
</dbReference>
<dbReference type="PROSITE" id="PS50109">
    <property type="entry name" value="HIS_KIN"/>
    <property type="match status" value="1"/>
</dbReference>
<dbReference type="Gene3D" id="6.10.340.10">
    <property type="match status" value="1"/>
</dbReference>